<evidence type="ECO:0000259" key="1">
    <source>
        <dbReference type="Pfam" id="PF04230"/>
    </source>
</evidence>
<proteinExistence type="predicted"/>
<dbReference type="Proteomes" id="UP000284057">
    <property type="component" value="Unassembled WGS sequence"/>
</dbReference>
<dbReference type="GO" id="GO:0016740">
    <property type="term" value="F:transferase activity"/>
    <property type="evidence" value="ECO:0007669"/>
    <property type="project" value="UniProtKB-KW"/>
</dbReference>
<protein>
    <submittedName>
        <fullName evidence="2">Polysaccharide pyruvyl transferase family protein</fullName>
    </submittedName>
</protein>
<dbReference type="AlphaFoldDB" id="A0A418KRR1"/>
<evidence type="ECO:0000313" key="2">
    <source>
        <dbReference type="EMBL" id="RIQ25260.1"/>
    </source>
</evidence>
<sequence length="390" mass="41870">MTAFDDGWGVRPDTSGRYPSTRVEFAGVRMSRRWHRPESWAQVRLAQTFGGRGNPVARRIARADAVADISGGDSFTDLYGPTRLHSVAAPKLAALRAGRPLVLLPQTYGPFDTPEGRVLAQRLIRSSSLAYARDPHSFQRLLELAGPMADASRLRDGVDVAFALRPRRPAPHVADVVEAWATDEVVAGVNVSGLLRDAAGRERFGLAGDYVATMTDVVRSLVKAGARVLLVPHVQVPGGQGESDIAAIDQVLGELTPAERDRATVVPAELDAAELKWCIAQCDWFTGSRMHATIGALSSRVPAFGYAYSLKTQGVFETCGMGEHVADAREVAGEAAVEAMTASFDARGESRERLAATVPGVVDRARGQLADIVADVLSWRHDADRRGAIA</sequence>
<name>A0A418KRR1_9ACTN</name>
<keyword evidence="3" id="KW-1185">Reference proteome</keyword>
<accession>A0A418KRR1</accession>
<organism evidence="2 3">
    <name type="scientific">Jiangella rhizosphaerae</name>
    <dbReference type="NCBI Taxonomy" id="2293569"/>
    <lineage>
        <taxon>Bacteria</taxon>
        <taxon>Bacillati</taxon>
        <taxon>Actinomycetota</taxon>
        <taxon>Actinomycetes</taxon>
        <taxon>Jiangellales</taxon>
        <taxon>Jiangellaceae</taxon>
        <taxon>Jiangella</taxon>
    </lineage>
</organism>
<dbReference type="PANTHER" id="PTHR36836">
    <property type="entry name" value="COLANIC ACID BIOSYNTHESIS PROTEIN WCAK"/>
    <property type="match status" value="1"/>
</dbReference>
<reference evidence="2 3" key="1">
    <citation type="submission" date="2018-09" db="EMBL/GenBank/DDBJ databases">
        <title>Isolation, diversity and antifungal activity of actinobacteria from wheat.</title>
        <authorList>
            <person name="Han C."/>
        </authorList>
    </citation>
    <scope>NUCLEOTIDE SEQUENCE [LARGE SCALE GENOMIC DNA]</scope>
    <source>
        <strain evidence="2 3">NEAU-YY265</strain>
    </source>
</reference>
<feature type="domain" description="Polysaccharide pyruvyl transferase" evidence="1">
    <location>
        <begin position="57"/>
        <end position="309"/>
    </location>
</feature>
<dbReference type="InterPro" id="IPR007345">
    <property type="entry name" value="Polysacch_pyruvyl_Trfase"/>
</dbReference>
<dbReference type="OrthoDB" id="9771846at2"/>
<dbReference type="EMBL" id="QUAL01000103">
    <property type="protein sequence ID" value="RIQ25260.1"/>
    <property type="molecule type" value="Genomic_DNA"/>
</dbReference>
<gene>
    <name evidence="2" type="ORF">DY240_11245</name>
</gene>
<dbReference type="RefSeq" id="WP_119659988.1">
    <property type="nucleotide sequence ID" value="NZ_QUAL01000103.1"/>
</dbReference>
<evidence type="ECO:0000313" key="3">
    <source>
        <dbReference type="Proteomes" id="UP000284057"/>
    </source>
</evidence>
<dbReference type="Pfam" id="PF04230">
    <property type="entry name" value="PS_pyruv_trans"/>
    <property type="match status" value="1"/>
</dbReference>
<keyword evidence="2" id="KW-0808">Transferase</keyword>
<comment type="caution">
    <text evidence="2">The sequence shown here is derived from an EMBL/GenBank/DDBJ whole genome shotgun (WGS) entry which is preliminary data.</text>
</comment>
<dbReference type="PANTHER" id="PTHR36836:SF1">
    <property type="entry name" value="COLANIC ACID BIOSYNTHESIS PROTEIN WCAK"/>
    <property type="match status" value="1"/>
</dbReference>